<proteinExistence type="predicted"/>
<dbReference type="InterPro" id="IPR018739">
    <property type="entry name" value="DUF2281"/>
</dbReference>
<dbReference type="EMBL" id="DTIY01000094">
    <property type="protein sequence ID" value="HGY40385.1"/>
    <property type="molecule type" value="Genomic_DNA"/>
</dbReference>
<protein>
    <submittedName>
        <fullName evidence="2">DUF2281 domain-containing protein</fullName>
    </submittedName>
</protein>
<evidence type="ECO:0000259" key="1">
    <source>
        <dbReference type="Pfam" id="PF10047"/>
    </source>
</evidence>
<organism evidence="2">
    <name type="scientific">Candidatus Caldatribacterium saccharofermentans</name>
    <dbReference type="NCBI Taxonomy" id="1454753"/>
    <lineage>
        <taxon>Bacteria</taxon>
        <taxon>Pseudomonadati</taxon>
        <taxon>Atribacterota</taxon>
        <taxon>Atribacteria</taxon>
        <taxon>Atribacterales</taxon>
        <taxon>Candidatus Caldatribacteriaceae</taxon>
        <taxon>Candidatus Caldatribacterium</taxon>
    </lineage>
</organism>
<comment type="caution">
    <text evidence="2">The sequence shown here is derived from an EMBL/GenBank/DDBJ whole genome shotgun (WGS) entry which is preliminary data.</text>
</comment>
<name>A0A7V4WLH6_9BACT</name>
<accession>A0A7V4WLH6</accession>
<dbReference type="Pfam" id="PF10047">
    <property type="entry name" value="DUF2281"/>
    <property type="match status" value="1"/>
</dbReference>
<evidence type="ECO:0000313" key="2">
    <source>
        <dbReference type="EMBL" id="HGY40385.1"/>
    </source>
</evidence>
<feature type="domain" description="DUF2281" evidence="1">
    <location>
        <begin position="3"/>
        <end position="64"/>
    </location>
</feature>
<sequence>MKTLEEKIRELPPELRQEVEDFVEFLWEKRMRRVWGGKKLRQDWAGALSEYQKQYTSLELQKKALEWREN</sequence>
<dbReference type="AlphaFoldDB" id="A0A7V4WLH6"/>
<gene>
    <name evidence="2" type="ORF">ENW11_11360</name>
</gene>
<reference evidence="2" key="1">
    <citation type="journal article" date="2020" name="mSystems">
        <title>Genome- and Community-Level Interaction Insights into Carbon Utilization and Element Cycling Functions of Hydrothermarchaeota in Hydrothermal Sediment.</title>
        <authorList>
            <person name="Zhou Z."/>
            <person name="Liu Y."/>
            <person name="Xu W."/>
            <person name="Pan J."/>
            <person name="Luo Z.H."/>
            <person name="Li M."/>
        </authorList>
    </citation>
    <scope>NUCLEOTIDE SEQUENCE [LARGE SCALE GENOMIC DNA]</scope>
    <source>
        <strain evidence="2">SpSt-82</strain>
    </source>
</reference>